<evidence type="ECO:0000313" key="2">
    <source>
        <dbReference type="Proteomes" id="UP000199502"/>
    </source>
</evidence>
<dbReference type="Proteomes" id="UP000199502">
    <property type="component" value="Unassembled WGS sequence"/>
</dbReference>
<keyword evidence="2" id="KW-1185">Reference proteome</keyword>
<accession>A0A1G5I571</accession>
<evidence type="ECO:0000313" key="1">
    <source>
        <dbReference type="EMBL" id="SCY71163.1"/>
    </source>
</evidence>
<dbReference type="AlphaFoldDB" id="A0A1G5I571"/>
<protein>
    <submittedName>
        <fullName evidence="1">Uncharacterized protein</fullName>
    </submittedName>
</protein>
<proteinExistence type="predicted"/>
<sequence length="91" mass="8924">MRGVSAGSGPGSDAIGVALADTVLRAHGGVLRLRNLGEVGAVTGFEVTIFLPSAEGRANDAGAGPASALADSAVTFEIKTKSAVLFPISAS</sequence>
<organism evidence="1 2">
    <name type="scientific">Paracoccus tibetensis</name>
    <dbReference type="NCBI Taxonomy" id="336292"/>
    <lineage>
        <taxon>Bacteria</taxon>
        <taxon>Pseudomonadati</taxon>
        <taxon>Pseudomonadota</taxon>
        <taxon>Alphaproteobacteria</taxon>
        <taxon>Rhodobacterales</taxon>
        <taxon>Paracoccaceae</taxon>
        <taxon>Paracoccus</taxon>
    </lineage>
</organism>
<dbReference type="EMBL" id="FMVT01000008">
    <property type="protein sequence ID" value="SCY71163.1"/>
    <property type="molecule type" value="Genomic_DNA"/>
</dbReference>
<gene>
    <name evidence="1" type="ORF">SAMN05660710_02432</name>
</gene>
<name>A0A1G5I571_9RHOB</name>
<reference evidence="1 2" key="1">
    <citation type="submission" date="2016-10" db="EMBL/GenBank/DDBJ databases">
        <authorList>
            <person name="de Groot N.N."/>
        </authorList>
    </citation>
    <scope>NUCLEOTIDE SEQUENCE [LARGE SCALE GENOMIC DNA]</scope>
    <source>
        <strain evidence="1 2">CGMCC 1.8925</strain>
    </source>
</reference>